<accession>A0A498H2U9</accession>
<dbReference type="Proteomes" id="UP000290932">
    <property type="component" value="Unassembled WGS sequence"/>
</dbReference>
<dbReference type="EMBL" id="LHQS01000001">
    <property type="protein sequence ID" value="RXE57133.1"/>
    <property type="molecule type" value="Genomic_DNA"/>
</dbReference>
<evidence type="ECO:0000313" key="1">
    <source>
        <dbReference type="EMBL" id="RXE57133.1"/>
    </source>
</evidence>
<dbReference type="AlphaFoldDB" id="A0A498H2U9"/>
<name>A0A498H2U9_9EURY</name>
<comment type="caution">
    <text evidence="1">The sequence shown here is derived from an EMBL/GenBank/DDBJ whole genome shotgun (WGS) entry which is preliminary data.</text>
</comment>
<sequence length="144" mass="15278">MSRADDAVSRFLEGSSCAQAVTSVFAPDLGLTEEQALRVSAGFGGGMGQTGGVCGVVSAGIIVLGLRYGSGVAGDKEGRAKIYAVVAEFIDRFRERHGAIDCPALLGCDLSVPEERKRAREQNLTRDVCPEYVRDAVEILEDLL</sequence>
<dbReference type="Pfam" id="PF09719">
    <property type="entry name" value="C_GCAxxG_C_C"/>
    <property type="match status" value="1"/>
</dbReference>
<proteinExistence type="predicted"/>
<organism evidence="1 2">
    <name type="scientific">Methanoculleus taiwanensis</name>
    <dbReference type="NCBI Taxonomy" id="1550565"/>
    <lineage>
        <taxon>Archaea</taxon>
        <taxon>Methanobacteriati</taxon>
        <taxon>Methanobacteriota</taxon>
        <taxon>Stenosarchaea group</taxon>
        <taxon>Methanomicrobia</taxon>
        <taxon>Methanomicrobiales</taxon>
        <taxon>Methanomicrobiaceae</taxon>
        <taxon>Methanoculleus</taxon>
    </lineage>
</organism>
<evidence type="ECO:0008006" key="3">
    <source>
        <dbReference type="Google" id="ProtNLM"/>
    </source>
</evidence>
<reference evidence="1 2" key="1">
    <citation type="journal article" date="2015" name="Int. J. Syst. Evol. Microbiol.">
        <title>Methanoculleus taiwanensis sp. nov., a methanogen isolated from deep marine sediment at the deformation front area near Taiwan.</title>
        <authorList>
            <person name="Weng C.Y."/>
            <person name="Chen S.C."/>
            <person name="Lai M.C."/>
            <person name="Wu S.Y."/>
            <person name="Lin S."/>
            <person name="Yang T.F."/>
            <person name="Chen P.C."/>
        </authorList>
    </citation>
    <scope>NUCLEOTIDE SEQUENCE [LARGE SCALE GENOMIC DNA]</scope>
    <source>
        <strain evidence="1 2">CYW4</strain>
    </source>
</reference>
<dbReference type="InterPro" id="IPR010181">
    <property type="entry name" value="CGCAxxGCC_motif"/>
</dbReference>
<dbReference type="OrthoDB" id="76803at2157"/>
<protein>
    <recommendedName>
        <fullName evidence="3">C_GCAxxG_C_C family protein</fullName>
    </recommendedName>
</protein>
<dbReference type="RefSeq" id="WP_128692898.1">
    <property type="nucleotide sequence ID" value="NZ_LHQS01000001.1"/>
</dbReference>
<keyword evidence="2" id="KW-1185">Reference proteome</keyword>
<evidence type="ECO:0000313" key="2">
    <source>
        <dbReference type="Proteomes" id="UP000290932"/>
    </source>
</evidence>
<dbReference type="NCBIfam" id="TIGR01909">
    <property type="entry name" value="C_GCAxxG_C_C"/>
    <property type="match status" value="1"/>
</dbReference>
<gene>
    <name evidence="1" type="ORF">ABH15_03145</name>
</gene>